<gene>
    <name evidence="3" type="ORF">CSA56_02790</name>
</gene>
<dbReference type="CDD" id="cd00254">
    <property type="entry name" value="LT-like"/>
    <property type="match status" value="1"/>
</dbReference>
<evidence type="ECO:0000259" key="2">
    <source>
        <dbReference type="Pfam" id="PF01464"/>
    </source>
</evidence>
<dbReference type="Gene3D" id="1.10.530.10">
    <property type="match status" value="1"/>
</dbReference>
<proteinExistence type="predicted"/>
<dbReference type="InterPro" id="IPR008258">
    <property type="entry name" value="Transglycosylase_SLT_dom_1"/>
</dbReference>
<evidence type="ECO:0000313" key="4">
    <source>
        <dbReference type="Proteomes" id="UP000230821"/>
    </source>
</evidence>
<dbReference type="EMBL" id="PDSK01000033">
    <property type="protein sequence ID" value="PIE35791.1"/>
    <property type="molecule type" value="Genomic_DNA"/>
</dbReference>
<comment type="caution">
    <text evidence="3">The sequence shown here is derived from an EMBL/GenBank/DDBJ whole genome shotgun (WGS) entry which is preliminary data.</text>
</comment>
<dbReference type="PANTHER" id="PTHR37423:SF2">
    <property type="entry name" value="MEMBRANE-BOUND LYTIC MUREIN TRANSGLYCOSYLASE C"/>
    <property type="match status" value="1"/>
</dbReference>
<keyword evidence="1" id="KW-0732">Signal</keyword>
<feature type="chain" id="PRO_5013573218" description="Transglycosylase SLT domain-containing protein" evidence="1">
    <location>
        <begin position="32"/>
        <end position="242"/>
    </location>
</feature>
<protein>
    <recommendedName>
        <fullName evidence="2">Transglycosylase SLT domain-containing protein</fullName>
    </recommendedName>
</protein>
<organism evidence="3 4">
    <name type="scientific">candidate division KSB3 bacterium</name>
    <dbReference type="NCBI Taxonomy" id="2044937"/>
    <lineage>
        <taxon>Bacteria</taxon>
        <taxon>candidate division KSB3</taxon>
    </lineage>
</organism>
<accession>A0A2G6KJF2</accession>
<dbReference type="Proteomes" id="UP000230821">
    <property type="component" value="Unassembled WGS sequence"/>
</dbReference>
<dbReference type="PANTHER" id="PTHR37423">
    <property type="entry name" value="SOLUBLE LYTIC MUREIN TRANSGLYCOSYLASE-RELATED"/>
    <property type="match status" value="1"/>
</dbReference>
<dbReference type="SUPFAM" id="SSF53955">
    <property type="entry name" value="Lysozyme-like"/>
    <property type="match status" value="1"/>
</dbReference>
<name>A0A2G6KJF2_9BACT</name>
<dbReference type="Pfam" id="PF01464">
    <property type="entry name" value="SLT"/>
    <property type="match status" value="1"/>
</dbReference>
<sequence>MVQCCSHKTLCIVPLLILCLTEGLAPRTTWAGELYKYVKNGVTHYTNRPPEYVNSVKLSSPTAAIRTVSSGTTTAKTLQSKSSGKIPYSHLIYKIAKKYEMSPELVKAVIKVESNYNHRAVSPKGAQGLMQLMPETAKRFGVKDAFDAEQNITGGIKYLRFLLNEFGEHNLDLVLAGYNAGEQAVRKYGNKVPPYRETRKYVKMVKALYLGHSKYANTRIKSIYRYVDKNGIVAFTNIPRVN</sequence>
<reference evidence="3 4" key="1">
    <citation type="submission" date="2017-10" db="EMBL/GenBank/DDBJ databases">
        <title>Novel microbial diversity and functional potential in the marine mammal oral microbiome.</title>
        <authorList>
            <person name="Dudek N.K."/>
            <person name="Sun C.L."/>
            <person name="Burstein D."/>
            <person name="Kantor R.S."/>
            <person name="Aliaga Goltsman D.S."/>
            <person name="Bik E.M."/>
            <person name="Thomas B.C."/>
            <person name="Banfield J.F."/>
            <person name="Relman D.A."/>
        </authorList>
    </citation>
    <scope>NUCLEOTIDE SEQUENCE [LARGE SCALE GENOMIC DNA]</scope>
    <source>
        <strain evidence="3">DOLJORAL78_47_16</strain>
    </source>
</reference>
<dbReference type="AlphaFoldDB" id="A0A2G6KJF2"/>
<feature type="signal peptide" evidence="1">
    <location>
        <begin position="1"/>
        <end position="31"/>
    </location>
</feature>
<dbReference type="InterPro" id="IPR023346">
    <property type="entry name" value="Lysozyme-like_dom_sf"/>
</dbReference>
<feature type="domain" description="Transglycosylase SLT" evidence="2">
    <location>
        <begin position="91"/>
        <end position="192"/>
    </location>
</feature>
<evidence type="ECO:0000256" key="1">
    <source>
        <dbReference type="SAM" id="SignalP"/>
    </source>
</evidence>
<evidence type="ECO:0000313" key="3">
    <source>
        <dbReference type="EMBL" id="PIE35791.1"/>
    </source>
</evidence>